<feature type="binding site" evidence="5">
    <location>
        <position position="87"/>
    </location>
    <ligand>
        <name>Zn(2+)</name>
        <dbReference type="ChEBI" id="CHEBI:29105"/>
    </ligand>
</feature>
<dbReference type="Proteomes" id="UP000247746">
    <property type="component" value="Unassembled WGS sequence"/>
</dbReference>
<evidence type="ECO:0000256" key="2">
    <source>
        <dbReference type="ARBA" id="ARBA00022723"/>
    </source>
</evidence>
<evidence type="ECO:0000256" key="4">
    <source>
        <dbReference type="ARBA" id="ARBA00023160"/>
    </source>
</evidence>
<dbReference type="PROSITE" id="PS50980">
    <property type="entry name" value="COA_CT_NTER"/>
    <property type="match status" value="1"/>
</dbReference>
<dbReference type="PANTHER" id="PTHR42995">
    <property type="entry name" value="ACETYL-COENZYME A CARBOXYLASE CARBOXYL TRANSFERASE SUBUNIT BETA, CHLOROPLASTIC"/>
    <property type="match status" value="1"/>
</dbReference>
<dbReference type="GO" id="GO:0016743">
    <property type="term" value="F:carboxyl- or carbamoyltransferase activity"/>
    <property type="evidence" value="ECO:0007669"/>
    <property type="project" value="UniProtKB-UniRule"/>
</dbReference>
<dbReference type="PANTHER" id="PTHR42995:SF5">
    <property type="entry name" value="ACETYL-COENZYME A CARBOXYLASE CARBOXYL TRANSFERASE SUBUNIT BETA, CHLOROPLASTIC"/>
    <property type="match status" value="1"/>
</dbReference>
<dbReference type="GO" id="GO:0003989">
    <property type="term" value="F:acetyl-CoA carboxylase activity"/>
    <property type="evidence" value="ECO:0007669"/>
    <property type="project" value="InterPro"/>
</dbReference>
<dbReference type="GO" id="GO:2001295">
    <property type="term" value="P:malonyl-CoA biosynthetic process"/>
    <property type="evidence" value="ECO:0007669"/>
    <property type="project" value="UniProtKB-UniRule"/>
</dbReference>
<comment type="caution">
    <text evidence="7">The sequence shown here is derived from an EMBL/GenBank/DDBJ whole genome shotgun (WGS) entry which is preliminary data.</text>
</comment>
<keyword evidence="5" id="KW-0067">ATP-binding</keyword>
<comment type="subunit">
    <text evidence="5">Acetyl-CoA carboxylase is a heterohexamer composed of biotin carboxyl carrier protein (AccB), biotin carboxylase (AccC) and two subunits each of ACCase subunit alpha (AccA) and ACCase subunit beta (AccD).</text>
</comment>
<dbReference type="InterPro" id="IPR034733">
    <property type="entry name" value="AcCoA_carboxyl_beta"/>
</dbReference>
<accession>A0A2V4UZM2</accession>
<feature type="binding site" evidence="5">
    <location>
        <position position="90"/>
    </location>
    <ligand>
        <name>Zn(2+)</name>
        <dbReference type="ChEBI" id="CHEBI:29105"/>
    </ligand>
</feature>
<comment type="similarity">
    <text evidence="5">Belongs to the AccD/PCCB family.</text>
</comment>
<dbReference type="Gene3D" id="3.90.226.10">
    <property type="entry name" value="2-enoyl-CoA Hydratase, Chain A, domain 1"/>
    <property type="match status" value="1"/>
</dbReference>
<dbReference type="GO" id="GO:0009329">
    <property type="term" value="C:acetate CoA-transferase complex"/>
    <property type="evidence" value="ECO:0007669"/>
    <property type="project" value="TreeGrafter"/>
</dbReference>
<dbReference type="EMBL" id="QJSU01000009">
    <property type="protein sequence ID" value="PYE38120.1"/>
    <property type="molecule type" value="Genomic_DNA"/>
</dbReference>
<dbReference type="GO" id="GO:0008270">
    <property type="term" value="F:zinc ion binding"/>
    <property type="evidence" value="ECO:0007669"/>
    <property type="project" value="UniProtKB-UniRule"/>
</dbReference>
<evidence type="ECO:0000259" key="6">
    <source>
        <dbReference type="PROSITE" id="PS50980"/>
    </source>
</evidence>
<comment type="catalytic activity">
    <reaction evidence="5">
        <text>N(6)-carboxybiotinyl-L-lysyl-[protein] + acetyl-CoA = N(6)-biotinyl-L-lysyl-[protein] + malonyl-CoA</text>
        <dbReference type="Rhea" id="RHEA:54728"/>
        <dbReference type="Rhea" id="RHEA-COMP:10505"/>
        <dbReference type="Rhea" id="RHEA-COMP:10506"/>
        <dbReference type="ChEBI" id="CHEBI:57288"/>
        <dbReference type="ChEBI" id="CHEBI:57384"/>
        <dbReference type="ChEBI" id="CHEBI:83144"/>
        <dbReference type="ChEBI" id="CHEBI:83145"/>
        <dbReference type="EC" id="2.1.3.15"/>
    </reaction>
</comment>
<evidence type="ECO:0000313" key="7">
    <source>
        <dbReference type="EMBL" id="PYE38120.1"/>
    </source>
</evidence>
<dbReference type="AlphaFoldDB" id="A0A2V4UZM2"/>
<feature type="zinc finger region" description="C4-type" evidence="5">
    <location>
        <begin position="68"/>
        <end position="90"/>
    </location>
</feature>
<dbReference type="EC" id="2.1.3.15" evidence="5"/>
<dbReference type="UniPathway" id="UPA00655">
    <property type="reaction ID" value="UER00711"/>
</dbReference>
<dbReference type="SUPFAM" id="SSF52096">
    <property type="entry name" value="ClpP/crotonase"/>
    <property type="match status" value="1"/>
</dbReference>
<name>A0A2V4UZM2_9GAMM</name>
<keyword evidence="5" id="KW-0963">Cytoplasm</keyword>
<evidence type="ECO:0000313" key="8">
    <source>
        <dbReference type="Proteomes" id="UP000247746"/>
    </source>
</evidence>
<evidence type="ECO:0000256" key="5">
    <source>
        <dbReference type="HAMAP-Rule" id="MF_01395"/>
    </source>
</evidence>
<keyword evidence="1 5" id="KW-0808">Transferase</keyword>
<dbReference type="InterPro" id="IPR000438">
    <property type="entry name" value="Acetyl_CoA_COase_Trfase_b_su"/>
</dbReference>
<dbReference type="HAMAP" id="MF_01395">
    <property type="entry name" value="AcetylCoA_CT_beta"/>
    <property type="match status" value="1"/>
</dbReference>
<comment type="pathway">
    <text evidence="5">Lipid metabolism; malonyl-CoA biosynthesis; malonyl-CoA from acetyl-CoA: step 1/1.</text>
</comment>
<protein>
    <recommendedName>
        <fullName evidence="5">Acetyl-coenzyme A carboxylase carboxyl transferase subunit beta</fullName>
        <shortName evidence="5">ACCase subunit beta</shortName>
        <shortName evidence="5">Acetyl-CoA carboxylase carboxyltransferase subunit beta</shortName>
        <ecNumber evidence="5">2.1.3.15</ecNumber>
    </recommendedName>
</protein>
<evidence type="ECO:0000256" key="3">
    <source>
        <dbReference type="ARBA" id="ARBA00022832"/>
    </source>
</evidence>
<comment type="cofactor">
    <cofactor evidence="5">
        <name>Zn(2+)</name>
        <dbReference type="ChEBI" id="CHEBI:29105"/>
    </cofactor>
    <text evidence="5">Binds 1 zinc ion per subunit.</text>
</comment>
<comment type="subcellular location">
    <subcellularLocation>
        <location evidence="5">Cytoplasm</location>
    </subcellularLocation>
</comment>
<sequence length="325" mass="35876">MSQLVDKPLIMANNMTDTITKPDMTTSNNAEPNNNIAGQSWFNRPIPGVKQQLTAPLSAVETEPSTKCSNCHSMITNTSLIFNSYVCPHCDHHLPMSARERLNWLLDQVNGELGQEFVAKDPLRFVDSKPYPARMAEAQEKTGESEALIVLYGKLRNLDVVTCAFDFRFMGGSMGSVVGDRFVQAAEKALEDKVPLVCFAASGGARMQEGLLSLMQMARTAAAIERLRIAGIPYIVVLTNPVYGGVTASLAMLGDIHLAEPKAMIGFAGKRVIEQTVRETLEEPFQRAEFLLEHGVVDEVVHRHQMIETIYRLLAKLSRMPNVDA</sequence>
<comment type="function">
    <text evidence="5">Component of the acetyl coenzyme A carboxylase (ACC) complex. Biotin carboxylase (BC) catalyzes the carboxylation of biotin on its carrier protein (BCCP) and then the CO(2) group is transferred by the transcarboxylase to acetyl-CoA to form malonyl-CoA.</text>
</comment>
<proteinExistence type="inferred from homology"/>
<keyword evidence="5" id="KW-0444">Lipid biosynthesis</keyword>
<dbReference type="Pfam" id="PF01039">
    <property type="entry name" value="Carboxyl_trans"/>
    <property type="match status" value="1"/>
</dbReference>
<feature type="binding site" evidence="5">
    <location>
        <position position="71"/>
    </location>
    <ligand>
        <name>Zn(2+)</name>
        <dbReference type="ChEBI" id="CHEBI:29105"/>
    </ligand>
</feature>
<keyword evidence="2 5" id="KW-0479">Metal-binding</keyword>
<feature type="binding site" evidence="5">
    <location>
        <position position="68"/>
    </location>
    <ligand>
        <name>Zn(2+)</name>
        <dbReference type="ChEBI" id="CHEBI:29105"/>
    </ligand>
</feature>
<dbReference type="InterPro" id="IPR011762">
    <property type="entry name" value="COA_CT_N"/>
</dbReference>
<organism evidence="7 8">
    <name type="scientific">Psychrobacter fozii</name>
    <dbReference type="NCBI Taxonomy" id="198480"/>
    <lineage>
        <taxon>Bacteria</taxon>
        <taxon>Pseudomonadati</taxon>
        <taxon>Pseudomonadota</taxon>
        <taxon>Gammaproteobacteria</taxon>
        <taxon>Moraxellales</taxon>
        <taxon>Moraxellaceae</taxon>
        <taxon>Psychrobacter</taxon>
    </lineage>
</organism>
<dbReference type="InterPro" id="IPR029045">
    <property type="entry name" value="ClpP/crotonase-like_dom_sf"/>
</dbReference>
<keyword evidence="4 5" id="KW-0275">Fatty acid biosynthesis</keyword>
<gene>
    <name evidence="5" type="primary">accD</name>
    <name evidence="7" type="ORF">DFP82_10968</name>
</gene>
<feature type="domain" description="CoA carboxyltransferase N-terminal" evidence="6">
    <location>
        <begin position="64"/>
        <end position="325"/>
    </location>
</feature>
<reference evidence="7 8" key="1">
    <citation type="submission" date="2018-06" db="EMBL/GenBank/DDBJ databases">
        <title>Genomic Encyclopedia of Type Strains, Phase III (KMG-III): the genomes of soil and plant-associated and newly described type strains.</title>
        <authorList>
            <person name="Whitman W."/>
        </authorList>
    </citation>
    <scope>NUCLEOTIDE SEQUENCE [LARGE SCALE GENOMIC DNA]</scope>
    <source>
        <strain evidence="7 8">CECT 5889</strain>
    </source>
</reference>
<keyword evidence="3 5" id="KW-0276">Fatty acid metabolism</keyword>
<keyword evidence="5" id="KW-0443">Lipid metabolism</keyword>
<dbReference type="GO" id="GO:0005524">
    <property type="term" value="F:ATP binding"/>
    <property type="evidence" value="ECO:0007669"/>
    <property type="project" value="UniProtKB-KW"/>
</dbReference>
<dbReference type="GO" id="GO:0006633">
    <property type="term" value="P:fatty acid biosynthetic process"/>
    <property type="evidence" value="ECO:0007669"/>
    <property type="project" value="UniProtKB-KW"/>
</dbReference>
<keyword evidence="5" id="KW-0547">Nucleotide-binding</keyword>
<keyword evidence="8" id="KW-1185">Reference proteome</keyword>
<keyword evidence="5" id="KW-0863">Zinc-finger</keyword>
<keyword evidence="5" id="KW-0862">Zinc</keyword>
<dbReference type="NCBIfam" id="TIGR00515">
    <property type="entry name" value="accD"/>
    <property type="match status" value="1"/>
</dbReference>
<evidence type="ECO:0000256" key="1">
    <source>
        <dbReference type="ARBA" id="ARBA00022679"/>
    </source>
</evidence>
<dbReference type="PRINTS" id="PR01070">
    <property type="entry name" value="ACCCTRFRASEB"/>
</dbReference>